<dbReference type="GO" id="GO:0006412">
    <property type="term" value="P:translation"/>
    <property type="evidence" value="ECO:0007669"/>
    <property type="project" value="InterPro"/>
</dbReference>
<dbReference type="SUPFAM" id="SSF48403">
    <property type="entry name" value="Ankyrin repeat"/>
    <property type="match status" value="1"/>
</dbReference>
<protein>
    <recommendedName>
        <fullName evidence="4">Small ribosomal subunit protein uS2</fullName>
    </recommendedName>
</protein>
<keyword evidence="9" id="KW-1185">Reference proteome</keyword>
<dbReference type="Gene3D" id="1.25.40.840">
    <property type="entry name" value="CCR4-NOT transcription complex subunit 1 TTP binding domain"/>
    <property type="match status" value="1"/>
</dbReference>
<evidence type="ECO:0000256" key="4">
    <source>
        <dbReference type="ARBA" id="ARBA00035256"/>
    </source>
</evidence>
<feature type="repeat" description="ANK" evidence="5">
    <location>
        <begin position="601"/>
        <end position="633"/>
    </location>
</feature>
<dbReference type="PROSITE" id="PS50297">
    <property type="entry name" value="ANK_REP_REGION"/>
    <property type="match status" value="4"/>
</dbReference>
<keyword evidence="5" id="KW-0040">ANK repeat</keyword>
<dbReference type="PANTHER" id="PTHR11489">
    <property type="entry name" value="40S RIBOSOMAL PROTEIN SA"/>
    <property type="match status" value="1"/>
</dbReference>
<keyword evidence="2" id="KW-0689">Ribosomal protein</keyword>
<dbReference type="InterPro" id="IPR005707">
    <property type="entry name" value="Ribosomal_uS2_euk/arc"/>
</dbReference>
<feature type="compositionally biased region" description="Basic and acidic residues" evidence="6">
    <location>
        <begin position="141"/>
        <end position="154"/>
    </location>
</feature>
<dbReference type="InterPro" id="IPR038535">
    <property type="entry name" value="CNOT1_TTP_bind_sf"/>
</dbReference>
<dbReference type="InterPro" id="IPR002110">
    <property type="entry name" value="Ankyrin_rpt"/>
</dbReference>
<evidence type="ECO:0000259" key="7">
    <source>
        <dbReference type="Pfam" id="PF16415"/>
    </source>
</evidence>
<gene>
    <name evidence="8" type="ORF">EVOR1521_LOCUS18080</name>
</gene>
<feature type="repeat" description="ANK" evidence="5">
    <location>
        <begin position="568"/>
        <end position="600"/>
    </location>
</feature>
<name>A0AA36N020_9DINO</name>
<dbReference type="Pfam" id="PF00318">
    <property type="entry name" value="Ribosomal_S2"/>
    <property type="match status" value="2"/>
</dbReference>
<dbReference type="AlphaFoldDB" id="A0AA36N020"/>
<feature type="compositionally biased region" description="Pro residues" evidence="6">
    <location>
        <begin position="173"/>
        <end position="201"/>
    </location>
</feature>
<dbReference type="Gene3D" id="3.40.50.10490">
    <property type="entry name" value="Glucose-6-phosphate isomerase like protein, domain 1"/>
    <property type="match status" value="1"/>
</dbReference>
<dbReference type="SUPFAM" id="SSF52313">
    <property type="entry name" value="Ribosomal protein S2"/>
    <property type="match status" value="1"/>
</dbReference>
<feature type="repeat" description="ANK" evidence="5">
    <location>
        <begin position="700"/>
        <end position="732"/>
    </location>
</feature>
<organism evidence="8 9">
    <name type="scientific">Effrenium voratum</name>
    <dbReference type="NCBI Taxonomy" id="2562239"/>
    <lineage>
        <taxon>Eukaryota</taxon>
        <taxon>Sar</taxon>
        <taxon>Alveolata</taxon>
        <taxon>Dinophyceae</taxon>
        <taxon>Suessiales</taxon>
        <taxon>Symbiodiniaceae</taxon>
        <taxon>Effrenium</taxon>
    </lineage>
</organism>
<dbReference type="GO" id="GO:0015935">
    <property type="term" value="C:small ribosomal subunit"/>
    <property type="evidence" value="ECO:0007669"/>
    <property type="project" value="InterPro"/>
</dbReference>
<reference evidence="8" key="1">
    <citation type="submission" date="2023-08" db="EMBL/GenBank/DDBJ databases">
        <authorList>
            <person name="Chen Y."/>
            <person name="Shah S."/>
            <person name="Dougan E. K."/>
            <person name="Thang M."/>
            <person name="Chan C."/>
        </authorList>
    </citation>
    <scope>NUCLEOTIDE SEQUENCE</scope>
</reference>
<dbReference type="Gene3D" id="1.25.40.20">
    <property type="entry name" value="Ankyrin repeat-containing domain"/>
    <property type="match status" value="3"/>
</dbReference>
<dbReference type="Proteomes" id="UP001178507">
    <property type="component" value="Unassembled WGS sequence"/>
</dbReference>
<evidence type="ECO:0000256" key="6">
    <source>
        <dbReference type="SAM" id="MobiDB-lite"/>
    </source>
</evidence>
<feature type="region of interest" description="Disordered" evidence="6">
    <location>
        <begin position="141"/>
        <end position="219"/>
    </location>
</feature>
<dbReference type="Pfam" id="PF16415">
    <property type="entry name" value="CNOT1_CAF1_bind"/>
    <property type="match status" value="1"/>
</dbReference>
<feature type="domain" description="CCR4-NOT transcription complex subunit 1 CAF1-binding" evidence="7">
    <location>
        <begin position="231"/>
        <end position="301"/>
    </location>
</feature>
<dbReference type="EMBL" id="CAUJNA010002491">
    <property type="protein sequence ID" value="CAJ1393153.1"/>
    <property type="molecule type" value="Genomic_DNA"/>
</dbReference>
<dbReference type="SMART" id="SM00248">
    <property type="entry name" value="ANK"/>
    <property type="match status" value="6"/>
</dbReference>
<dbReference type="PRINTS" id="PR00395">
    <property type="entry name" value="RIBOSOMALS2"/>
</dbReference>
<evidence type="ECO:0000256" key="3">
    <source>
        <dbReference type="ARBA" id="ARBA00023274"/>
    </source>
</evidence>
<dbReference type="Pfam" id="PF00023">
    <property type="entry name" value="Ank"/>
    <property type="match status" value="1"/>
</dbReference>
<evidence type="ECO:0000256" key="2">
    <source>
        <dbReference type="ARBA" id="ARBA00022980"/>
    </source>
</evidence>
<dbReference type="CDD" id="cd01425">
    <property type="entry name" value="RPS2"/>
    <property type="match status" value="1"/>
</dbReference>
<evidence type="ECO:0000313" key="9">
    <source>
        <dbReference type="Proteomes" id="UP001178507"/>
    </source>
</evidence>
<dbReference type="FunFam" id="3.40.50.10490:FF:000030">
    <property type="entry name" value="30S ribosomal protein S2"/>
    <property type="match status" value="1"/>
</dbReference>
<dbReference type="InterPro" id="IPR018130">
    <property type="entry name" value="Ribosomal_uS2_CS"/>
</dbReference>
<dbReference type="InterPro" id="IPR032191">
    <property type="entry name" value="CNOT1_CAF1_bind"/>
</dbReference>
<dbReference type="PROSITE" id="PS00962">
    <property type="entry name" value="RIBOSOMAL_S2_1"/>
    <property type="match status" value="1"/>
</dbReference>
<dbReference type="Pfam" id="PF12796">
    <property type="entry name" value="Ank_2"/>
    <property type="match status" value="2"/>
</dbReference>
<comment type="caution">
    <text evidence="8">The sequence shown here is derived from an EMBL/GenBank/DDBJ whole genome shotgun (WGS) entry which is preliminary data.</text>
</comment>
<dbReference type="InterPro" id="IPR001865">
    <property type="entry name" value="Ribosomal_uS2"/>
</dbReference>
<keyword evidence="3" id="KW-0687">Ribonucleoprotein</keyword>
<dbReference type="GO" id="GO:0003735">
    <property type="term" value="F:structural constituent of ribosome"/>
    <property type="evidence" value="ECO:0007669"/>
    <property type="project" value="InterPro"/>
</dbReference>
<proteinExistence type="inferred from homology"/>
<dbReference type="PROSITE" id="PS50088">
    <property type="entry name" value="ANK_REPEAT"/>
    <property type="match status" value="4"/>
</dbReference>
<evidence type="ECO:0000313" key="8">
    <source>
        <dbReference type="EMBL" id="CAJ1393153.1"/>
    </source>
</evidence>
<dbReference type="InterPro" id="IPR023591">
    <property type="entry name" value="Ribosomal_uS2_flav_dom_sf"/>
</dbReference>
<evidence type="ECO:0000256" key="1">
    <source>
        <dbReference type="ARBA" id="ARBA00006242"/>
    </source>
</evidence>
<sequence>MEALDIDNRSIAQEYMLALSIIAMLLDSGLLAWTPSHGSCEAAVQKSIMSKLRNPSDINDFNFQLTILNMLLDRIARWPQMCIELARMDVLARQLPPLGAYVTYAKQVVAAIPEELRSLPSLTRTELERFHQKLPTMPRQETVRVWDQKQRDFRPGTLAPYLQGGQEERREVPPGPPPAKAQPPGMMAPPQNPPPPPPTRQPPKAAAPQGPGPRPQTVDQLLSEPEVPLSIPPQAVQDSVAAIFNGLSTDNLLDKVEQLQRVVTPEHYRWLCYYTVSRRATREANFHGNYIALFNACKERKVLFGQEDRGTRLAEMAATKEEDVQMMLVCKTHLGTRNVDYRMKRYIFRRTVEGIHIIHLGKTWEKLMVAARMIVAIENPSDIIVASQRPYGSRAVLKFSQYTGANPLAGRWTPGTLTNQITQKYLEPRLLIVTDPRTDSQAIKEASYASIPVIALCDTDSPLENVDVTYLEPSVLEEPVTVLSIKRRLAKQLGCSIFGLRLLHEDKVLSAYTTWESLGFPTQLSAVQCPYAGADSLDQQLISAVTKENAGEVERILSQGQRPNCALRGTPLLCIAARQGQMEVARFLVEAAADVNLGDCMDETPLMRAARAGHLDMVNFLLDEKAEINQCDCQDANALIWAAREGREHVTKRLILVKADIRKETKQKATALVSAAGAGHCAVLRCLLDAKAEANQRCYHGASALMWTAEEGQLEAAQFLLQARADVDQEDEQSSSALHWAAEAGHEAVVELLLAARASMEKRNKFGATALKLARDSGQLVMQPNRPWGKRPEPFGL</sequence>
<comment type="similarity">
    <text evidence="1">Belongs to the universal ribosomal protein uS2 family.</text>
</comment>
<feature type="repeat" description="ANK" evidence="5">
    <location>
        <begin position="733"/>
        <end position="765"/>
    </location>
</feature>
<dbReference type="InterPro" id="IPR036770">
    <property type="entry name" value="Ankyrin_rpt-contain_sf"/>
</dbReference>
<accession>A0AA36N020</accession>
<evidence type="ECO:0000256" key="5">
    <source>
        <dbReference type="PROSITE-ProRule" id="PRU00023"/>
    </source>
</evidence>